<dbReference type="Gene3D" id="2.40.160.10">
    <property type="entry name" value="Porin"/>
    <property type="match status" value="1"/>
</dbReference>
<proteinExistence type="predicted"/>
<keyword evidence="2" id="KW-1185">Reference proteome</keyword>
<evidence type="ECO:0000313" key="2">
    <source>
        <dbReference type="Proteomes" id="UP000604083"/>
    </source>
</evidence>
<dbReference type="AlphaFoldDB" id="A0A934RLK2"/>
<sequence length="438" mass="47697">MRTNFLRTARMGVALGGGLAGSLSANEALDLLEGKITAEEATVDDILAASRAEEVGVGEAAEKEVLRDNRDYSSRWKNRLAPTALVYDNPNGRVVQAVAIDGLAEWGMAQGSLEPKAGKSEDLDESQLKRVRLGGMMRAFYNTDLEGRVVADGEGYQGVDTLKATVQVNEALQVEGGKFRPPFSQEYKQDPAVRIAPRLSPLVEQVAPANTLGTRVSVVDGPWELGLGWFSGARDRNLPDFEGGGFVLANMSYTFDRDKVVAAGEEEGEAPPGHQRWHLDYLYNTSSERDGSVPLGYRHLLSTGIEVSSGDFDFAGDFILANGDIATAWGMTLTGRYWLFEDALRFVGRYSYADTDDDGALSIGIGVADARGDATQPLEGYSKVLAADELHSFYAGLDWHFIQDYLILSTGLEYQLLKNESDGDFNNLLWHTGGRVAF</sequence>
<dbReference type="EMBL" id="JAENIO010000016">
    <property type="protein sequence ID" value="MBK1833977.1"/>
    <property type="molecule type" value="Genomic_DNA"/>
</dbReference>
<evidence type="ECO:0000313" key="1">
    <source>
        <dbReference type="EMBL" id="MBK1833977.1"/>
    </source>
</evidence>
<protein>
    <recommendedName>
        <fullName evidence="3">Porin</fullName>
    </recommendedName>
</protein>
<accession>A0A934RLK2</accession>
<name>A0A934RLK2_9BACT</name>
<dbReference type="Proteomes" id="UP000604083">
    <property type="component" value="Unassembled WGS sequence"/>
</dbReference>
<dbReference type="SUPFAM" id="SSF56935">
    <property type="entry name" value="Porins"/>
    <property type="match status" value="1"/>
</dbReference>
<dbReference type="RefSeq" id="WP_200391413.1">
    <property type="nucleotide sequence ID" value="NZ_JAENIO010000016.1"/>
</dbReference>
<organism evidence="1 2">
    <name type="scientific">Roseibacillus ishigakijimensis</name>
    <dbReference type="NCBI Taxonomy" id="454146"/>
    <lineage>
        <taxon>Bacteria</taxon>
        <taxon>Pseudomonadati</taxon>
        <taxon>Verrucomicrobiota</taxon>
        <taxon>Verrucomicrobiia</taxon>
        <taxon>Verrucomicrobiales</taxon>
        <taxon>Verrucomicrobiaceae</taxon>
        <taxon>Roseibacillus</taxon>
    </lineage>
</organism>
<reference evidence="1" key="1">
    <citation type="submission" date="2021-01" db="EMBL/GenBank/DDBJ databases">
        <title>Modified the classification status of verrucomicrobia.</title>
        <authorList>
            <person name="Feng X."/>
        </authorList>
    </citation>
    <scope>NUCLEOTIDE SEQUENCE</scope>
    <source>
        <strain evidence="1">KCTC 12986</strain>
    </source>
</reference>
<gene>
    <name evidence="1" type="ORF">JIN78_07890</name>
</gene>
<dbReference type="InterPro" id="IPR023614">
    <property type="entry name" value="Porin_dom_sf"/>
</dbReference>
<evidence type="ECO:0008006" key="3">
    <source>
        <dbReference type="Google" id="ProtNLM"/>
    </source>
</evidence>
<comment type="caution">
    <text evidence="1">The sequence shown here is derived from an EMBL/GenBank/DDBJ whole genome shotgun (WGS) entry which is preliminary data.</text>
</comment>